<organism evidence="2 3">
    <name type="scientific">Gluconobacter albidus</name>
    <dbReference type="NCBI Taxonomy" id="318683"/>
    <lineage>
        <taxon>Bacteria</taxon>
        <taxon>Pseudomonadati</taxon>
        <taxon>Pseudomonadota</taxon>
        <taxon>Alphaproteobacteria</taxon>
        <taxon>Acetobacterales</taxon>
        <taxon>Acetobacteraceae</taxon>
        <taxon>Gluconobacter</taxon>
    </lineage>
</organism>
<sequence>MEEVQTAQDPAARKADFFLCSCRDFGPEGEKSGKPHLFEQGQDGCHYVAHDQEATTKAGETGKDIMNLPNSGGGCHDDRNL</sequence>
<proteinExistence type="predicted"/>
<dbReference type="Proteomes" id="UP001156672">
    <property type="component" value="Unassembled WGS sequence"/>
</dbReference>
<dbReference type="RefSeq" id="WP_231865233.1">
    <property type="nucleotide sequence ID" value="NZ_BEWL01000016.1"/>
</dbReference>
<feature type="region of interest" description="Disordered" evidence="1">
    <location>
        <begin position="56"/>
        <end position="81"/>
    </location>
</feature>
<comment type="caution">
    <text evidence="2">The sequence shown here is derived from an EMBL/GenBank/DDBJ whole genome shotgun (WGS) entry which is preliminary data.</text>
</comment>
<name>A0ABQ5X454_9PROT</name>
<keyword evidence="3" id="KW-1185">Reference proteome</keyword>
<evidence type="ECO:0000256" key="1">
    <source>
        <dbReference type="SAM" id="MobiDB-lite"/>
    </source>
</evidence>
<protein>
    <submittedName>
        <fullName evidence="2">Uncharacterized protein</fullName>
    </submittedName>
</protein>
<dbReference type="EMBL" id="BSNW01000044">
    <property type="protein sequence ID" value="GLQ69646.1"/>
    <property type="molecule type" value="Genomic_DNA"/>
</dbReference>
<evidence type="ECO:0000313" key="2">
    <source>
        <dbReference type="EMBL" id="GLQ69646.1"/>
    </source>
</evidence>
<evidence type="ECO:0000313" key="3">
    <source>
        <dbReference type="Proteomes" id="UP001156672"/>
    </source>
</evidence>
<reference evidence="3" key="1">
    <citation type="journal article" date="2019" name="Int. J. Syst. Evol. Microbiol.">
        <title>The Global Catalogue of Microorganisms (GCM) 10K type strain sequencing project: providing services to taxonomists for standard genome sequencing and annotation.</title>
        <authorList>
            <consortium name="The Broad Institute Genomics Platform"/>
            <consortium name="The Broad Institute Genome Sequencing Center for Infectious Disease"/>
            <person name="Wu L."/>
            <person name="Ma J."/>
        </authorList>
    </citation>
    <scope>NUCLEOTIDE SEQUENCE [LARGE SCALE GENOMIC DNA]</scope>
    <source>
        <strain evidence="3">NBRC 3250</strain>
    </source>
</reference>
<gene>
    <name evidence="2" type="ORF">GCM10007866_20990</name>
</gene>
<accession>A0ABQ5X454</accession>